<keyword evidence="2" id="KW-0812">Transmembrane</keyword>
<feature type="region of interest" description="Disordered" evidence="1">
    <location>
        <begin position="395"/>
        <end position="424"/>
    </location>
</feature>
<dbReference type="InterPro" id="IPR038522">
    <property type="entry name" value="T4/T6SS_DotU_sf"/>
</dbReference>
<feature type="transmembrane region" description="Helical" evidence="2">
    <location>
        <begin position="238"/>
        <end position="256"/>
    </location>
</feature>
<dbReference type="Pfam" id="PF00691">
    <property type="entry name" value="OmpA"/>
    <property type="match status" value="1"/>
</dbReference>
<dbReference type="EMBL" id="CP017480">
    <property type="protein sequence ID" value="APG05595.1"/>
    <property type="molecule type" value="Genomic_DNA"/>
</dbReference>
<dbReference type="Gene3D" id="3.30.1330.60">
    <property type="entry name" value="OmpA-like domain"/>
    <property type="match status" value="1"/>
</dbReference>
<dbReference type="InterPro" id="IPR006665">
    <property type="entry name" value="OmpA-like"/>
</dbReference>
<dbReference type="InterPro" id="IPR036737">
    <property type="entry name" value="OmpA-like_sf"/>
</dbReference>
<sequence length="436" mass="47222">MKRDDFDASPGADATIVRPSGMRAQTPPLPRERDPRHDAERDLSRATQELPSAGGNPLVRAANPLLLLAAQLRNSVEAPDPALLRDRAIAYLRRFEDTGARAGIDAQTAVAARYVLCTMIDEAVLDSPWGEQTGWSRQTLLVTFHGETYGGEKFFVILDRLAQDMVRHIDLVEMMYLCLALGFGGKYLVESGGQGRLADRREDVYRRIMAYRAAAPVALSPRWQGVDRPLKPRRGVPVWMAGLAACCLLFGVWVFLHTRLNGAAEPVSARLATIGLHGVPLPATAAPKPPSASLRQLLADDTRAGALSVDERPDGQATLRLAAAEMFPSGGADVAADQVALIGRVAHALNQVRGRVIVVGHTDDQPIRSLRFKDNFELSAARARNVSALLSRDLDDPRRVESSGAGASQPVATPPDLPANRARNRRVDILFVPEAG</sequence>
<feature type="compositionally biased region" description="Basic and acidic residues" evidence="1">
    <location>
        <begin position="30"/>
        <end position="44"/>
    </location>
</feature>
<dbReference type="SUPFAM" id="SSF103088">
    <property type="entry name" value="OmpA-like"/>
    <property type="match status" value="1"/>
</dbReference>
<organism evidence="3 4">
    <name type="scientific">Luteibacter rhizovicinus DSM 16549</name>
    <dbReference type="NCBI Taxonomy" id="1440763"/>
    <lineage>
        <taxon>Bacteria</taxon>
        <taxon>Pseudomonadati</taxon>
        <taxon>Pseudomonadota</taxon>
        <taxon>Gammaproteobacteria</taxon>
        <taxon>Lysobacterales</taxon>
        <taxon>Rhodanobacteraceae</taxon>
        <taxon>Luteibacter</taxon>
    </lineage>
</organism>
<dbReference type="CDD" id="cd07185">
    <property type="entry name" value="OmpA_C-like"/>
    <property type="match status" value="1"/>
</dbReference>
<dbReference type="PROSITE" id="PS51123">
    <property type="entry name" value="OMPA_2"/>
    <property type="match status" value="1"/>
</dbReference>
<evidence type="ECO:0000256" key="2">
    <source>
        <dbReference type="SAM" id="Phobius"/>
    </source>
</evidence>
<dbReference type="NCBIfam" id="TIGR03350">
    <property type="entry name" value="type_VI_ompA"/>
    <property type="match status" value="1"/>
</dbReference>
<evidence type="ECO:0000313" key="4">
    <source>
        <dbReference type="Proteomes" id="UP000182987"/>
    </source>
</evidence>
<dbReference type="KEGG" id="lrz:BJI69_17925"/>
<dbReference type="NCBIfam" id="TIGR03349">
    <property type="entry name" value="IV_VI_DotU"/>
    <property type="match status" value="1"/>
</dbReference>
<reference evidence="4" key="1">
    <citation type="submission" date="2016-09" db="EMBL/GenBank/DDBJ databases">
        <authorList>
            <person name="Lysoe E."/>
        </authorList>
    </citation>
    <scope>NUCLEOTIDE SEQUENCE [LARGE SCALE GENOMIC DNA]</scope>
    <source>
        <strain evidence="4">LJ96T</strain>
    </source>
</reference>
<protein>
    <submittedName>
        <fullName evidence="3">Uncharacterized protein</fullName>
    </submittedName>
</protein>
<accession>A0A0G9HCS4</accession>
<dbReference type="Pfam" id="PF09850">
    <property type="entry name" value="DotU"/>
    <property type="match status" value="1"/>
</dbReference>
<dbReference type="InterPro" id="IPR017733">
    <property type="entry name" value="OmpA-like_dom_proteobacteria"/>
</dbReference>
<dbReference type="NCBIfam" id="NF038228">
    <property type="entry name" value="IcmH_DotU_IVB"/>
    <property type="match status" value="1"/>
</dbReference>
<gene>
    <name evidence="3" type="ORF">BJI69_17925</name>
</gene>
<dbReference type="GO" id="GO:0016020">
    <property type="term" value="C:membrane"/>
    <property type="evidence" value="ECO:0007669"/>
    <property type="project" value="UniProtKB-UniRule"/>
</dbReference>
<proteinExistence type="predicted"/>
<evidence type="ECO:0000313" key="3">
    <source>
        <dbReference type="EMBL" id="APG05595.1"/>
    </source>
</evidence>
<dbReference type="Gene3D" id="1.25.40.590">
    <property type="entry name" value="Type IV / VI secretion system, DotU"/>
    <property type="match status" value="1"/>
</dbReference>
<dbReference type="Proteomes" id="UP000182987">
    <property type="component" value="Chromosome"/>
</dbReference>
<dbReference type="InterPro" id="IPR017732">
    <property type="entry name" value="T4/T6SS_DotU"/>
</dbReference>
<keyword evidence="2" id="KW-1133">Transmembrane helix</keyword>
<dbReference type="AlphaFoldDB" id="A0A0G9HCS4"/>
<evidence type="ECO:0000256" key="1">
    <source>
        <dbReference type="SAM" id="MobiDB-lite"/>
    </source>
</evidence>
<dbReference type="PANTHER" id="PTHR38033:SF1">
    <property type="entry name" value="DOTU FAMILY TYPE IV_VI SECRETION SYSTEM PROTEIN"/>
    <property type="match status" value="1"/>
</dbReference>
<dbReference type="PANTHER" id="PTHR38033">
    <property type="entry name" value="MEMBRANE PROTEIN-RELATED"/>
    <property type="match status" value="1"/>
</dbReference>
<dbReference type="STRING" id="1440763.BJI69_17925"/>
<name>A0A0G9HCS4_9GAMM</name>
<dbReference type="OrthoDB" id="345640at2"/>
<dbReference type="RefSeq" id="WP_046967712.1">
    <property type="nucleotide sequence ID" value="NZ_CP017480.1"/>
</dbReference>
<keyword evidence="2" id="KW-0472">Membrane</keyword>
<keyword evidence="4" id="KW-1185">Reference proteome</keyword>
<dbReference type="PATRIC" id="fig|1440763.5.peg.2020"/>
<feature type="region of interest" description="Disordered" evidence="1">
    <location>
        <begin position="1"/>
        <end position="56"/>
    </location>
</feature>